<dbReference type="Pfam" id="PF04366">
    <property type="entry name" value="Ysc84"/>
    <property type="match status" value="1"/>
</dbReference>
<feature type="compositionally biased region" description="Basic and acidic residues" evidence="1">
    <location>
        <begin position="379"/>
        <end position="389"/>
    </location>
</feature>
<protein>
    <submittedName>
        <fullName evidence="3">Ysc84 actin-binding domain protein</fullName>
    </submittedName>
</protein>
<dbReference type="PANTHER" id="PTHR15629:SF8">
    <property type="entry name" value="DUF500 DOMAIN PROTEIN (AFU_ORTHOLOGUE AFUA_5G07310)"/>
    <property type="match status" value="1"/>
</dbReference>
<feature type="compositionally biased region" description="Low complexity" evidence="1">
    <location>
        <begin position="352"/>
        <end position="364"/>
    </location>
</feature>
<evidence type="ECO:0000259" key="2">
    <source>
        <dbReference type="Pfam" id="PF04366"/>
    </source>
</evidence>
<reference evidence="3 4" key="1">
    <citation type="submission" date="2019-07" db="EMBL/GenBank/DDBJ databases">
        <title>Rhodotorula toruloides NBRC10032 genome sequencing.</title>
        <authorList>
            <person name="Shida Y."/>
            <person name="Takaku H."/>
            <person name="Ogasawara W."/>
            <person name="Mori K."/>
        </authorList>
    </citation>
    <scope>NUCLEOTIDE SEQUENCE [LARGE SCALE GENOMIC DNA]</scope>
    <source>
        <strain evidence="3 4">NBRC10032</strain>
    </source>
</reference>
<dbReference type="EMBL" id="BJWK01000001">
    <property type="protein sequence ID" value="GEM06165.1"/>
    <property type="molecule type" value="Genomic_DNA"/>
</dbReference>
<sequence>MMEEPETRTPPPLPPRQPSPAATPFRPSIWDRARSSTIGALDAARTGLWTSKAAEKARNDSFGPLSLPDECARAARIVRTFTLDAADLPTEISLDERRKSQVILRKVPTEVVAAAQGVVILTVLRKSGSEGEAAGNGVLLGRLQDGRWSPPCAVMLEKLLLGEKLDKDVYDVMLIIRSHATLHSTLELPIILGGNLSVSSGPVGNGMMLEEEMQAAAIWVYAKNKALYQPLQLAGAVLDQRTDDNSSAYGRLISPREILEDSGPPAWSEGLHHTVAAAEGLDFQNDLIPLGPSSSETFLSPDPAAASPATSPNPASAAPSPPHSSPPPLVPRSTASSGTSFLSYFSRPRAGSSSHTSPSATSPVSRRRLPKEELDDEDLAARREMEEAMRSFGIQDPSINLKSRAEDPLLVVDERYGEGAAQEAESTTQTRGTGSPTPDLTASPDSRVSLSLLSTQATSALLSDDVEHPPDSPGAKITSPALKQVEEASVSRRGSTKGSPRVGQGEKPPVPPRRTPKIGTMGSSRPGSPAVQQSEDKPAEGGEGVKAVNEAKDDGEAQKDEAVASSAGDEQAKEGEVSGEAESKGKDEVKD</sequence>
<dbReference type="GO" id="GO:0035091">
    <property type="term" value="F:phosphatidylinositol binding"/>
    <property type="evidence" value="ECO:0007669"/>
    <property type="project" value="TreeGrafter"/>
</dbReference>
<feature type="compositionally biased region" description="Basic and acidic residues" evidence="1">
    <location>
        <begin position="570"/>
        <end position="591"/>
    </location>
</feature>
<evidence type="ECO:0000256" key="1">
    <source>
        <dbReference type="SAM" id="MobiDB-lite"/>
    </source>
</evidence>
<feature type="compositionally biased region" description="Pro residues" evidence="1">
    <location>
        <begin position="8"/>
        <end position="18"/>
    </location>
</feature>
<feature type="compositionally biased region" description="Low complexity" evidence="1">
    <location>
        <begin position="449"/>
        <end position="463"/>
    </location>
</feature>
<evidence type="ECO:0000313" key="3">
    <source>
        <dbReference type="EMBL" id="GEM06165.1"/>
    </source>
</evidence>
<gene>
    <name evidence="3" type="ORF">Rt10032_c01g0182</name>
</gene>
<feature type="compositionally biased region" description="Polar residues" evidence="1">
    <location>
        <begin position="333"/>
        <end position="343"/>
    </location>
</feature>
<feature type="domain" description="Ysc84 actin-binding" evidence="2">
    <location>
        <begin position="168"/>
        <end position="277"/>
    </location>
</feature>
<feature type="compositionally biased region" description="Basic and acidic residues" evidence="1">
    <location>
        <begin position="549"/>
        <end position="562"/>
    </location>
</feature>
<feature type="compositionally biased region" description="Basic and acidic residues" evidence="1">
    <location>
        <begin position="403"/>
        <end position="417"/>
    </location>
</feature>
<feature type="region of interest" description="Disordered" evidence="1">
    <location>
        <begin position="1"/>
        <end position="29"/>
    </location>
</feature>
<name>A0A511K835_RHOTO</name>
<feature type="compositionally biased region" description="Low complexity" evidence="1">
    <location>
        <begin position="300"/>
        <end position="318"/>
    </location>
</feature>
<dbReference type="InterPro" id="IPR051702">
    <property type="entry name" value="SH3_domain_YSC84-like"/>
</dbReference>
<organism evidence="3 4">
    <name type="scientific">Rhodotorula toruloides</name>
    <name type="common">Yeast</name>
    <name type="synonym">Rhodosporidium toruloides</name>
    <dbReference type="NCBI Taxonomy" id="5286"/>
    <lineage>
        <taxon>Eukaryota</taxon>
        <taxon>Fungi</taxon>
        <taxon>Dikarya</taxon>
        <taxon>Basidiomycota</taxon>
        <taxon>Pucciniomycotina</taxon>
        <taxon>Microbotryomycetes</taxon>
        <taxon>Sporidiobolales</taxon>
        <taxon>Sporidiobolaceae</taxon>
        <taxon>Rhodotorula</taxon>
    </lineage>
</organism>
<dbReference type="AlphaFoldDB" id="A0A511K835"/>
<dbReference type="Proteomes" id="UP000321518">
    <property type="component" value="Unassembled WGS sequence"/>
</dbReference>
<feature type="compositionally biased region" description="Polar residues" evidence="1">
    <location>
        <begin position="424"/>
        <end position="448"/>
    </location>
</feature>
<dbReference type="InterPro" id="IPR007461">
    <property type="entry name" value="Ysc84_actin-binding"/>
</dbReference>
<feature type="compositionally biased region" description="Polar residues" evidence="1">
    <location>
        <begin position="521"/>
        <end position="533"/>
    </location>
</feature>
<proteinExistence type="predicted"/>
<accession>A0A511K835</accession>
<feature type="region of interest" description="Disordered" evidence="1">
    <location>
        <begin position="286"/>
        <end position="591"/>
    </location>
</feature>
<dbReference type="PANTHER" id="PTHR15629">
    <property type="entry name" value="SH3YL1 PROTEIN"/>
    <property type="match status" value="1"/>
</dbReference>
<dbReference type="OrthoDB" id="443981at2759"/>
<comment type="caution">
    <text evidence="3">The sequence shown here is derived from an EMBL/GenBank/DDBJ whole genome shotgun (WGS) entry which is preliminary data.</text>
</comment>
<feature type="compositionally biased region" description="Pro residues" evidence="1">
    <location>
        <begin position="319"/>
        <end position="330"/>
    </location>
</feature>
<evidence type="ECO:0000313" key="4">
    <source>
        <dbReference type="Proteomes" id="UP000321518"/>
    </source>
</evidence>